<organism evidence="4 5">
    <name type="scientific">Xylona heveae (strain CBS 132557 / TC161)</name>
    <dbReference type="NCBI Taxonomy" id="1328760"/>
    <lineage>
        <taxon>Eukaryota</taxon>
        <taxon>Fungi</taxon>
        <taxon>Dikarya</taxon>
        <taxon>Ascomycota</taxon>
        <taxon>Pezizomycotina</taxon>
        <taxon>Xylonomycetes</taxon>
        <taxon>Xylonales</taxon>
        <taxon>Xylonaceae</taxon>
        <taxon>Xylona</taxon>
    </lineage>
</organism>
<keyword evidence="2 3" id="KW-0040">ANK repeat</keyword>
<evidence type="ECO:0000256" key="3">
    <source>
        <dbReference type="PROSITE-ProRule" id="PRU00023"/>
    </source>
</evidence>
<proteinExistence type="predicted"/>
<protein>
    <submittedName>
        <fullName evidence="4">Ankyrin repeat protein</fullName>
    </submittedName>
</protein>
<dbReference type="Pfam" id="PF12796">
    <property type="entry name" value="Ank_2"/>
    <property type="match status" value="1"/>
</dbReference>
<evidence type="ECO:0000313" key="5">
    <source>
        <dbReference type="Proteomes" id="UP000076632"/>
    </source>
</evidence>
<accession>A0A165F8K3</accession>
<dbReference type="SUPFAM" id="SSF48403">
    <property type="entry name" value="Ankyrin repeat"/>
    <property type="match status" value="1"/>
</dbReference>
<evidence type="ECO:0000256" key="2">
    <source>
        <dbReference type="ARBA" id="ARBA00023043"/>
    </source>
</evidence>
<name>A0A165F8K3_XYLHT</name>
<dbReference type="RefSeq" id="XP_018186257.1">
    <property type="nucleotide sequence ID" value="XM_018335351.1"/>
</dbReference>
<keyword evidence="5" id="KW-1185">Reference proteome</keyword>
<dbReference type="STRING" id="1328760.A0A165F8K3"/>
<gene>
    <name evidence="4" type="ORF">L228DRAFT_269996</name>
</gene>
<dbReference type="Gene3D" id="1.25.40.20">
    <property type="entry name" value="Ankyrin repeat-containing domain"/>
    <property type="match status" value="2"/>
</dbReference>
<dbReference type="PANTHER" id="PTHR24198:SF165">
    <property type="entry name" value="ANKYRIN REPEAT-CONTAINING PROTEIN-RELATED"/>
    <property type="match status" value="1"/>
</dbReference>
<dbReference type="PROSITE" id="PS50297">
    <property type="entry name" value="ANK_REP_REGION"/>
    <property type="match status" value="1"/>
</dbReference>
<keyword evidence="1" id="KW-0677">Repeat</keyword>
<dbReference type="SMART" id="SM00248">
    <property type="entry name" value="ANK"/>
    <property type="match status" value="5"/>
</dbReference>
<dbReference type="OrthoDB" id="426293at2759"/>
<dbReference type="PROSITE" id="PS50088">
    <property type="entry name" value="ANK_REPEAT"/>
    <property type="match status" value="1"/>
</dbReference>
<evidence type="ECO:0000256" key="1">
    <source>
        <dbReference type="ARBA" id="ARBA00022737"/>
    </source>
</evidence>
<dbReference type="AlphaFoldDB" id="A0A165F8K3"/>
<dbReference type="GeneID" id="28900488"/>
<sequence length="287" mass="31943">MAAIQASHAPRTSSTPRFFQHYPPKEISSLADASAAGDLDTVRNILQSYIKCQSPEDSRLQEFWPVLLTALSYDRAEIVSYLLDAGIPLSSLHIQQAVRTKSADIFEVFLRHGWDINAPFSETQPSALAFIVEDWELTNWFLDHGADPNAACRLDLTPMSFAIQTAPLRTIHLLFDRGGDIGKGQLIHHAVERNDGYAVEVIQLLLQKGAVLNARMYENHPPSWNLQFFKGLGTALHRAAELGKSDVVSFLLQQGADISVRDSKGRTALDCARRYNRTNVVMILESS</sequence>
<dbReference type="Proteomes" id="UP000076632">
    <property type="component" value="Unassembled WGS sequence"/>
</dbReference>
<dbReference type="PANTHER" id="PTHR24198">
    <property type="entry name" value="ANKYRIN REPEAT AND PROTEIN KINASE DOMAIN-CONTAINING PROTEIN"/>
    <property type="match status" value="1"/>
</dbReference>
<feature type="repeat" description="ANK" evidence="3">
    <location>
        <begin position="234"/>
        <end position="263"/>
    </location>
</feature>
<evidence type="ECO:0000313" key="4">
    <source>
        <dbReference type="EMBL" id="KZF20702.1"/>
    </source>
</evidence>
<dbReference type="InterPro" id="IPR036770">
    <property type="entry name" value="Ankyrin_rpt-contain_sf"/>
</dbReference>
<dbReference type="InParanoid" id="A0A165F8K3"/>
<dbReference type="InterPro" id="IPR002110">
    <property type="entry name" value="Ankyrin_rpt"/>
</dbReference>
<dbReference type="OMA" id="PFMRETP"/>
<reference evidence="4 5" key="1">
    <citation type="journal article" date="2016" name="Fungal Biol.">
        <title>The genome of Xylona heveae provides a window into fungal endophytism.</title>
        <authorList>
            <person name="Gazis R."/>
            <person name="Kuo A."/>
            <person name="Riley R."/>
            <person name="LaButti K."/>
            <person name="Lipzen A."/>
            <person name="Lin J."/>
            <person name="Amirebrahimi M."/>
            <person name="Hesse C.N."/>
            <person name="Spatafora J.W."/>
            <person name="Henrissat B."/>
            <person name="Hainaut M."/>
            <person name="Grigoriev I.V."/>
            <person name="Hibbett D.S."/>
        </authorList>
    </citation>
    <scope>NUCLEOTIDE SEQUENCE [LARGE SCALE GENOMIC DNA]</scope>
    <source>
        <strain evidence="4 5">TC161</strain>
    </source>
</reference>
<dbReference type="EMBL" id="KV407462">
    <property type="protein sequence ID" value="KZF20702.1"/>
    <property type="molecule type" value="Genomic_DNA"/>
</dbReference>